<dbReference type="Proteomes" id="UP000663866">
    <property type="component" value="Unassembled WGS sequence"/>
</dbReference>
<name>A0A820CMP2_9BILA</name>
<sequence>MANYRQRGDTVHTNNNNNKQKNCYMVDNLVGEPSHNCYNNQQCQCSSSRYDPNSKVYFSSNSNNKQHVPPPIATNMDLLNSPAHSLRRSYSNVSDDDDFQTVSHKKSKQLNNLMHHNNRSQLSHRQQHVNPVVNNNLIMNASRPITPLTSTNDMNIQQSRQQQNITTASTRFALTRYPFPPHIVRFNSKTVTVNQVKEEITKHVKNVYQFDIEVANCRTSNFRCNNNELDILLYLKDSTSFAFLLDQTKWPTKIAGEDYCFPSLASIPPQLSLIIKNVNLNIDFDEFSFEIKNLYPEVKNAIRMKNKFGNNIKLVKIELTSTKVRQDILDDKKLIINYITYDIDHYLAPINVLICSKCCGLGHFRKQCPELSETCRTCSQTFQDLKEHHCSSVPKCKHCNGDHTSNSMKCPVVKDFRAELTRKILSNNNNRAPFSPTTNNKINHQYNPSDFPPITSSWPQVDNPMMSKLNDVINGLAQVNVTLGKLCETNRKFEQFIVDKNVHDMMIIKEIEHLKILDKKFENDLILLNTKTITQDNLTKRNDDILKQLLLPVLEDILKFIIVMNKDNSGRPLDADVKSRFELYRTQVAKTSESKIFN</sequence>
<protein>
    <recommendedName>
        <fullName evidence="5">CCHC-type domain-containing protein</fullName>
    </recommendedName>
</protein>
<dbReference type="EMBL" id="CAJNRF010012028">
    <property type="protein sequence ID" value="CAF2136846.1"/>
    <property type="molecule type" value="Genomic_DNA"/>
</dbReference>
<evidence type="ECO:0000313" key="3">
    <source>
        <dbReference type="EMBL" id="CAF4217579.1"/>
    </source>
</evidence>
<proteinExistence type="predicted"/>
<accession>A0A820CMP2</accession>
<gene>
    <name evidence="3" type="ORF">OVN521_LOCUS27253</name>
    <name evidence="2" type="ORF">WKI299_LOCUS27509</name>
</gene>
<dbReference type="Proteomes" id="UP000663856">
    <property type="component" value="Unassembled WGS sequence"/>
</dbReference>
<evidence type="ECO:0000256" key="1">
    <source>
        <dbReference type="SAM" id="MobiDB-lite"/>
    </source>
</evidence>
<feature type="region of interest" description="Disordered" evidence="1">
    <location>
        <begin position="1"/>
        <end position="20"/>
    </location>
</feature>
<comment type="caution">
    <text evidence="3">The sequence shown here is derived from an EMBL/GenBank/DDBJ whole genome shotgun (WGS) entry which is preliminary data.</text>
</comment>
<keyword evidence="4" id="KW-1185">Reference proteome</keyword>
<organism evidence="3 4">
    <name type="scientific">Rotaria magnacalcarata</name>
    <dbReference type="NCBI Taxonomy" id="392030"/>
    <lineage>
        <taxon>Eukaryota</taxon>
        <taxon>Metazoa</taxon>
        <taxon>Spiralia</taxon>
        <taxon>Gnathifera</taxon>
        <taxon>Rotifera</taxon>
        <taxon>Eurotatoria</taxon>
        <taxon>Bdelloidea</taxon>
        <taxon>Philodinida</taxon>
        <taxon>Philodinidae</taxon>
        <taxon>Rotaria</taxon>
    </lineage>
</organism>
<reference evidence="3" key="1">
    <citation type="submission" date="2021-02" db="EMBL/GenBank/DDBJ databases">
        <authorList>
            <person name="Nowell W R."/>
        </authorList>
    </citation>
    <scope>NUCLEOTIDE SEQUENCE</scope>
</reference>
<evidence type="ECO:0000313" key="4">
    <source>
        <dbReference type="Proteomes" id="UP000663866"/>
    </source>
</evidence>
<dbReference type="AlphaFoldDB" id="A0A820CMP2"/>
<dbReference type="EMBL" id="CAJOBG010007460">
    <property type="protein sequence ID" value="CAF4217579.1"/>
    <property type="molecule type" value="Genomic_DNA"/>
</dbReference>
<evidence type="ECO:0008006" key="5">
    <source>
        <dbReference type="Google" id="ProtNLM"/>
    </source>
</evidence>
<evidence type="ECO:0000313" key="2">
    <source>
        <dbReference type="EMBL" id="CAF2136846.1"/>
    </source>
</evidence>
<feature type="compositionally biased region" description="Basic and acidic residues" evidence="1">
    <location>
        <begin position="1"/>
        <end position="10"/>
    </location>
</feature>